<dbReference type="AlphaFoldDB" id="A0A6G0ZAN0"/>
<dbReference type="OrthoDB" id="10610912at2759"/>
<sequence>MVNENVLVNHTIELAFLTGNEVHGVNYWYSNVKQDADEHFITSFLEGTIDTPDLRYKPLPLSQVPAHNTFYKHNRRMLHMLYNIIFDEK</sequence>
<accession>A0A6G0ZAN0</accession>
<evidence type="ECO:0000313" key="1">
    <source>
        <dbReference type="EMBL" id="KAF0767677.1"/>
    </source>
</evidence>
<dbReference type="Proteomes" id="UP000478052">
    <property type="component" value="Unassembled WGS sequence"/>
</dbReference>
<name>A0A6G0ZAN0_APHCR</name>
<protein>
    <submittedName>
        <fullName evidence="1">Uncharacterized protein</fullName>
    </submittedName>
</protein>
<proteinExistence type="predicted"/>
<reference evidence="1 2" key="1">
    <citation type="submission" date="2019-08" db="EMBL/GenBank/DDBJ databases">
        <title>Whole genome of Aphis craccivora.</title>
        <authorList>
            <person name="Voronova N.V."/>
            <person name="Shulinski R.S."/>
            <person name="Bandarenka Y.V."/>
            <person name="Zhorov D.G."/>
            <person name="Warner D."/>
        </authorList>
    </citation>
    <scope>NUCLEOTIDE SEQUENCE [LARGE SCALE GENOMIC DNA]</scope>
    <source>
        <strain evidence="1">180601</strain>
        <tissue evidence="1">Whole Body</tissue>
    </source>
</reference>
<keyword evidence="2" id="KW-1185">Reference proteome</keyword>
<dbReference type="EMBL" id="VUJU01000919">
    <property type="protein sequence ID" value="KAF0767677.1"/>
    <property type="molecule type" value="Genomic_DNA"/>
</dbReference>
<gene>
    <name evidence="1" type="ORF">FWK35_00012865</name>
</gene>
<organism evidence="1 2">
    <name type="scientific">Aphis craccivora</name>
    <name type="common">Cowpea aphid</name>
    <dbReference type="NCBI Taxonomy" id="307492"/>
    <lineage>
        <taxon>Eukaryota</taxon>
        <taxon>Metazoa</taxon>
        <taxon>Ecdysozoa</taxon>
        <taxon>Arthropoda</taxon>
        <taxon>Hexapoda</taxon>
        <taxon>Insecta</taxon>
        <taxon>Pterygota</taxon>
        <taxon>Neoptera</taxon>
        <taxon>Paraneoptera</taxon>
        <taxon>Hemiptera</taxon>
        <taxon>Sternorrhyncha</taxon>
        <taxon>Aphidomorpha</taxon>
        <taxon>Aphidoidea</taxon>
        <taxon>Aphididae</taxon>
        <taxon>Aphidini</taxon>
        <taxon>Aphis</taxon>
        <taxon>Aphis</taxon>
    </lineage>
</organism>
<evidence type="ECO:0000313" key="2">
    <source>
        <dbReference type="Proteomes" id="UP000478052"/>
    </source>
</evidence>
<comment type="caution">
    <text evidence="1">The sequence shown here is derived from an EMBL/GenBank/DDBJ whole genome shotgun (WGS) entry which is preliminary data.</text>
</comment>